<dbReference type="AlphaFoldDB" id="A0A7C9LWR0"/>
<dbReference type="EMBL" id="WQLB01000030">
    <property type="protein sequence ID" value="MVN88540.1"/>
    <property type="molecule type" value="Genomic_DNA"/>
</dbReference>
<proteinExistence type="predicted"/>
<protein>
    <submittedName>
        <fullName evidence="1">Uncharacterized protein</fullName>
    </submittedName>
</protein>
<sequence length="247" mass="26523">MTAPEGLGYVLDGVSYGLLPVAGVTAAAVAERHAAAMEVQQLTPDPSGEVQARQAAVLAGALTRLVDGQPPDAQTLRTLKQDHPLTTSAVCLRTDGSADKGDGSLSLGYLLNNRPYGAVLRGAQGHEGLAERAAIYLALTHARLLGYAAYHVQSDHKFHVRRYDERLIHRGRRQSPSLERLDALVDSLGPAVTFAYMPTLDTDAPHRMALHARALDRLARSEALSRAQAVALRRVHYALKASGPVLF</sequence>
<gene>
    <name evidence="1" type="ORF">GO986_17515</name>
</gene>
<evidence type="ECO:0000313" key="2">
    <source>
        <dbReference type="Proteomes" id="UP000483286"/>
    </source>
</evidence>
<organism evidence="1 2">
    <name type="scientific">Deinococcus arboris</name>
    <dbReference type="NCBI Taxonomy" id="2682977"/>
    <lineage>
        <taxon>Bacteria</taxon>
        <taxon>Thermotogati</taxon>
        <taxon>Deinococcota</taxon>
        <taxon>Deinococci</taxon>
        <taxon>Deinococcales</taxon>
        <taxon>Deinococcaceae</taxon>
        <taxon>Deinococcus</taxon>
    </lineage>
</organism>
<keyword evidence="2" id="KW-1185">Reference proteome</keyword>
<name>A0A7C9LWR0_9DEIO</name>
<comment type="caution">
    <text evidence="1">The sequence shown here is derived from an EMBL/GenBank/DDBJ whole genome shotgun (WGS) entry which is preliminary data.</text>
</comment>
<dbReference type="Proteomes" id="UP000483286">
    <property type="component" value="Unassembled WGS sequence"/>
</dbReference>
<reference evidence="1 2" key="1">
    <citation type="submission" date="2019-12" db="EMBL/GenBank/DDBJ databases">
        <title>Deinococcus sp. HMF7620 Genome sequencing and assembly.</title>
        <authorList>
            <person name="Kang H."/>
            <person name="Kim H."/>
            <person name="Joh K."/>
        </authorList>
    </citation>
    <scope>NUCLEOTIDE SEQUENCE [LARGE SCALE GENOMIC DNA]</scope>
    <source>
        <strain evidence="1 2">HMF7620</strain>
    </source>
</reference>
<accession>A0A7C9LWR0</accession>
<dbReference type="RefSeq" id="WP_157460598.1">
    <property type="nucleotide sequence ID" value="NZ_WQLB01000030.1"/>
</dbReference>
<evidence type="ECO:0000313" key="1">
    <source>
        <dbReference type="EMBL" id="MVN88540.1"/>
    </source>
</evidence>